<dbReference type="Pfam" id="PF04972">
    <property type="entry name" value="BON"/>
    <property type="match status" value="1"/>
</dbReference>
<accession>A0A845MFM2</accession>
<dbReference type="Pfam" id="PF00263">
    <property type="entry name" value="Secretin"/>
    <property type="match status" value="1"/>
</dbReference>
<dbReference type="GO" id="GO:0015627">
    <property type="term" value="C:type II protein secretion system complex"/>
    <property type="evidence" value="ECO:0007669"/>
    <property type="project" value="TreeGrafter"/>
</dbReference>
<dbReference type="InterPro" id="IPR004846">
    <property type="entry name" value="T2SS/T3SS_dom"/>
</dbReference>
<feature type="domain" description="Type II/III secretion system secretin-like" evidence="2">
    <location>
        <begin position="277"/>
        <end position="437"/>
    </location>
</feature>
<dbReference type="AlphaFoldDB" id="A0A845MFM2"/>
<evidence type="ECO:0000256" key="1">
    <source>
        <dbReference type="RuleBase" id="RU004003"/>
    </source>
</evidence>
<protein>
    <submittedName>
        <fullName evidence="5">BON domain-containing protein</fullName>
    </submittedName>
</protein>
<proteinExistence type="inferred from homology"/>
<feature type="domain" description="BON" evidence="3">
    <location>
        <begin position="136"/>
        <end position="193"/>
    </location>
</feature>
<dbReference type="Pfam" id="PF13629">
    <property type="entry name" value="T2SS-T3SS_pil_N"/>
    <property type="match status" value="1"/>
</dbReference>
<dbReference type="GO" id="GO:0009306">
    <property type="term" value="P:protein secretion"/>
    <property type="evidence" value="ECO:0007669"/>
    <property type="project" value="InterPro"/>
</dbReference>
<dbReference type="PANTHER" id="PTHR30332:SF17">
    <property type="entry name" value="TYPE IV PILIATION SYSTEM PROTEIN DR_0774-RELATED"/>
    <property type="match status" value="1"/>
</dbReference>
<evidence type="ECO:0000313" key="6">
    <source>
        <dbReference type="Proteomes" id="UP000445696"/>
    </source>
</evidence>
<name>A0A845MFM2_9PROT</name>
<organism evidence="5 6">
    <name type="scientific">Sneathiella chungangensis</name>
    <dbReference type="NCBI Taxonomy" id="1418234"/>
    <lineage>
        <taxon>Bacteria</taxon>
        <taxon>Pseudomonadati</taxon>
        <taxon>Pseudomonadota</taxon>
        <taxon>Alphaproteobacteria</taxon>
        <taxon>Sneathiellales</taxon>
        <taxon>Sneathiellaceae</taxon>
        <taxon>Sneathiella</taxon>
    </lineage>
</organism>
<evidence type="ECO:0000259" key="2">
    <source>
        <dbReference type="Pfam" id="PF00263"/>
    </source>
</evidence>
<dbReference type="InterPro" id="IPR001775">
    <property type="entry name" value="GspD/PilQ"/>
</dbReference>
<dbReference type="InterPro" id="IPR032789">
    <property type="entry name" value="T2SS-T3SS_pil_N"/>
</dbReference>
<dbReference type="InterPro" id="IPR007055">
    <property type="entry name" value="BON_dom"/>
</dbReference>
<feature type="domain" description="Pilus formation protein N-terminal" evidence="4">
    <location>
        <begin position="61"/>
        <end position="130"/>
    </location>
</feature>
<comment type="caution">
    <text evidence="5">The sequence shown here is derived from an EMBL/GenBank/DDBJ whole genome shotgun (WGS) entry which is preliminary data.</text>
</comment>
<evidence type="ECO:0000259" key="3">
    <source>
        <dbReference type="Pfam" id="PF04972"/>
    </source>
</evidence>
<dbReference type="PANTHER" id="PTHR30332">
    <property type="entry name" value="PROBABLE GENERAL SECRETION PATHWAY PROTEIN D"/>
    <property type="match status" value="1"/>
</dbReference>
<reference evidence="5 6" key="1">
    <citation type="journal article" date="2014" name="Int. J. Syst. Evol. Microbiol.">
        <title>Sneathiella chungangensis sp. nov., isolated from a marine sand, and emended description of the genus Sneathiella.</title>
        <authorList>
            <person name="Siamphan C."/>
            <person name="Kim H."/>
            <person name="Lee J.S."/>
            <person name="Kim W."/>
        </authorList>
    </citation>
    <scope>NUCLEOTIDE SEQUENCE [LARGE SCALE GENOMIC DNA]</scope>
    <source>
        <strain evidence="5 6">KCTC 32476</strain>
    </source>
</reference>
<evidence type="ECO:0000313" key="5">
    <source>
        <dbReference type="EMBL" id="MZR22451.1"/>
    </source>
</evidence>
<dbReference type="Proteomes" id="UP000445696">
    <property type="component" value="Unassembled WGS sequence"/>
</dbReference>
<comment type="similarity">
    <text evidence="1">Belongs to the bacterial secretin family.</text>
</comment>
<gene>
    <name evidence="5" type="ORF">GQF03_08910</name>
</gene>
<dbReference type="InterPro" id="IPR050810">
    <property type="entry name" value="Bact_Secretion_Sys_Channel"/>
</dbReference>
<sequence>MMARAPSESCAAARSPCRRSTTGGIEIMRLLVRRLGYLVMLLAVLLLLSPPKVNARETEASARLSLEVNQGRLFPLTVPVTEVLVTNPEIADIQLTASNGLFVYGKAPGRTHVMALGAGGEIAFDQSVTVTRDLEVISELLTEQFPESNLTVQSTPGRLILSGYATSPVQAEQIISVARGFLGEKEEIVNRMEMLAPSQVNIRVRIVEMNREASKNLGINWDVLLNPGSLAIGLITNRWPAVIGNQLFPSSANSGTGSSGLLGYRGSDGSASLIIDALAEENLLTILAEPNLTSRSGETASFFAGGEFPIPVSATDEQVTIEFKKFGVILDITPTVLSDQRISIHIRPEVSEISEIGAVVVNNFQIPGIAVRRTEATIELASGQSFAVAGLLQNQTRNLVNEVPWLADLAVLGPLFRSTRYQNRETELVIIATANIVAPRDNVAFTNPLKNYRPTDMAAKLTTGRLAEPMLAPEIPSSLGQEGLTLKGPVGYIY</sequence>
<dbReference type="EMBL" id="WTVA01000003">
    <property type="protein sequence ID" value="MZR22451.1"/>
    <property type="molecule type" value="Genomic_DNA"/>
</dbReference>
<evidence type="ECO:0000259" key="4">
    <source>
        <dbReference type="Pfam" id="PF13629"/>
    </source>
</evidence>
<keyword evidence="6" id="KW-1185">Reference proteome</keyword>
<dbReference type="PRINTS" id="PR00811">
    <property type="entry name" value="BCTERIALGSPD"/>
</dbReference>